<keyword evidence="1" id="KW-1133">Transmembrane helix</keyword>
<keyword evidence="1" id="KW-0472">Membrane</keyword>
<feature type="transmembrane region" description="Helical" evidence="1">
    <location>
        <begin position="35"/>
        <end position="56"/>
    </location>
</feature>
<protein>
    <recommendedName>
        <fullName evidence="4">Phospholipid/glycerol acyltransferase domain-containing protein</fullName>
    </recommendedName>
</protein>
<gene>
    <name evidence="2" type="ORF">NGRA_0564</name>
</gene>
<keyword evidence="1" id="KW-0812">Transmembrane</keyword>
<evidence type="ECO:0000256" key="1">
    <source>
        <dbReference type="SAM" id="Phobius"/>
    </source>
</evidence>
<accession>A0A9P6L0F7</accession>
<dbReference type="Proteomes" id="UP000740883">
    <property type="component" value="Unassembled WGS sequence"/>
</dbReference>
<evidence type="ECO:0008006" key="4">
    <source>
        <dbReference type="Google" id="ProtNLM"/>
    </source>
</evidence>
<reference evidence="2 3" key="1">
    <citation type="journal article" date="2020" name="Genome Biol. Evol.">
        <title>Comparative genomics of strictly vertically transmitted, feminizing microsporidia endosymbionts of amphipod crustaceans.</title>
        <authorList>
            <person name="Cormier A."/>
            <person name="Chebbi M.A."/>
            <person name="Giraud I."/>
            <person name="Wattier R."/>
            <person name="Teixeira M."/>
            <person name="Gilbert C."/>
            <person name="Rigaud T."/>
            <person name="Cordaux R."/>
        </authorList>
    </citation>
    <scope>NUCLEOTIDE SEQUENCE [LARGE SCALE GENOMIC DNA]</scope>
    <source>
        <strain evidence="2 3">Ou3-Ou53</strain>
    </source>
</reference>
<comment type="caution">
    <text evidence="2">The sequence shown here is derived from an EMBL/GenBank/DDBJ whole genome shotgun (WGS) entry which is preliminary data.</text>
</comment>
<name>A0A9P6L0F7_9MICR</name>
<evidence type="ECO:0000313" key="2">
    <source>
        <dbReference type="EMBL" id="KAF9764457.1"/>
    </source>
</evidence>
<proteinExistence type="predicted"/>
<dbReference type="AlphaFoldDB" id="A0A9P6L0F7"/>
<evidence type="ECO:0000313" key="3">
    <source>
        <dbReference type="Proteomes" id="UP000740883"/>
    </source>
</evidence>
<sequence>MEKFSKFNDPSSGVNPFIQPKSKSLSCINYIKFAVFYPFYLLSFIFPFILSLIFTIKIDSKFNKNFRVGICNSSSYLDKRLLRLFFGVENFYYVRDCKYYELNGRECKKIAKPCFLFPEGTSTNNRAVLKHEVPTKVDVVCFIKYSEVFVYGSFFKYLVSILSNGLKIEIKTSESQDLSSLGGVPTVKFNYKDKEQFIKELN</sequence>
<dbReference type="OrthoDB" id="2187509at2759"/>
<organism evidence="2 3">
    <name type="scientific">Nosema granulosis</name>
    <dbReference type="NCBI Taxonomy" id="83296"/>
    <lineage>
        <taxon>Eukaryota</taxon>
        <taxon>Fungi</taxon>
        <taxon>Fungi incertae sedis</taxon>
        <taxon>Microsporidia</taxon>
        <taxon>Nosematidae</taxon>
        <taxon>Nosema</taxon>
    </lineage>
</organism>
<keyword evidence="3" id="KW-1185">Reference proteome</keyword>
<dbReference type="EMBL" id="SBJO01000022">
    <property type="protein sequence ID" value="KAF9764457.1"/>
    <property type="molecule type" value="Genomic_DNA"/>
</dbReference>